<evidence type="ECO:0000256" key="5">
    <source>
        <dbReference type="ARBA" id="ARBA00022670"/>
    </source>
</evidence>
<evidence type="ECO:0000256" key="6">
    <source>
        <dbReference type="ARBA" id="ARBA00022801"/>
    </source>
</evidence>
<dbReference type="PANTHER" id="PTHR43390:SF1">
    <property type="entry name" value="CHLOROPLAST PROCESSING PEPTIDASE"/>
    <property type="match status" value="1"/>
</dbReference>
<comment type="subcellular location">
    <subcellularLocation>
        <location evidence="2">Cell membrane</location>
        <topology evidence="2">Single-pass type II membrane protein</topology>
    </subcellularLocation>
    <subcellularLocation>
        <location evidence="8">Membrane</location>
        <topology evidence="8">Single-pass type II membrane protein</topology>
    </subcellularLocation>
</comment>
<dbReference type="GO" id="GO:0006465">
    <property type="term" value="P:signal peptide processing"/>
    <property type="evidence" value="ECO:0007669"/>
    <property type="project" value="InterPro"/>
</dbReference>
<comment type="similarity">
    <text evidence="3 8">Belongs to the peptidase S26 family.</text>
</comment>
<name>A0A2W2C1H0_9ACTN</name>
<feature type="active site" evidence="7">
    <location>
        <position position="85"/>
    </location>
</feature>
<dbReference type="Gene3D" id="2.10.109.10">
    <property type="entry name" value="Umud Fragment, subunit A"/>
    <property type="match status" value="1"/>
</dbReference>
<feature type="active site" evidence="7">
    <location>
        <position position="41"/>
    </location>
</feature>
<evidence type="ECO:0000256" key="4">
    <source>
        <dbReference type="ARBA" id="ARBA00013208"/>
    </source>
</evidence>
<keyword evidence="6 8" id="KW-0378">Hydrolase</keyword>
<dbReference type="NCBIfam" id="TIGR02227">
    <property type="entry name" value="sigpep_I_bact"/>
    <property type="match status" value="1"/>
</dbReference>
<dbReference type="PROSITE" id="PS00501">
    <property type="entry name" value="SPASE_I_1"/>
    <property type="match status" value="1"/>
</dbReference>
<accession>A0A2W2C1H0</accession>
<keyword evidence="5 8" id="KW-0645">Protease</keyword>
<dbReference type="Pfam" id="PF10502">
    <property type="entry name" value="Peptidase_S26"/>
    <property type="match status" value="1"/>
</dbReference>
<dbReference type="GO" id="GO:0004252">
    <property type="term" value="F:serine-type endopeptidase activity"/>
    <property type="evidence" value="ECO:0007669"/>
    <property type="project" value="InterPro"/>
</dbReference>
<dbReference type="SUPFAM" id="SSF51306">
    <property type="entry name" value="LexA/Signal peptidase"/>
    <property type="match status" value="1"/>
</dbReference>
<dbReference type="PANTHER" id="PTHR43390">
    <property type="entry name" value="SIGNAL PEPTIDASE I"/>
    <property type="match status" value="1"/>
</dbReference>
<dbReference type="Proteomes" id="UP000248764">
    <property type="component" value="Unassembled WGS sequence"/>
</dbReference>
<dbReference type="RefSeq" id="WP_111252604.1">
    <property type="nucleotide sequence ID" value="NZ_POTW01000001.1"/>
</dbReference>
<organism evidence="10 11">
    <name type="scientific">Jiangella anatolica</name>
    <dbReference type="NCBI Taxonomy" id="2670374"/>
    <lineage>
        <taxon>Bacteria</taxon>
        <taxon>Bacillati</taxon>
        <taxon>Actinomycetota</taxon>
        <taxon>Actinomycetes</taxon>
        <taxon>Jiangellales</taxon>
        <taxon>Jiangellaceae</taxon>
        <taxon>Jiangella</taxon>
    </lineage>
</organism>
<proteinExistence type="inferred from homology"/>
<dbReference type="GO" id="GO:0005886">
    <property type="term" value="C:plasma membrane"/>
    <property type="evidence" value="ECO:0007669"/>
    <property type="project" value="UniProtKB-SubCell"/>
</dbReference>
<comment type="caution">
    <text evidence="10">The sequence shown here is derived from an EMBL/GenBank/DDBJ whole genome shotgun (WGS) entry which is preliminary data.</text>
</comment>
<gene>
    <name evidence="10" type="primary">lepB</name>
    <name evidence="10" type="ORF">C1I92_00010</name>
</gene>
<comment type="catalytic activity">
    <reaction evidence="1 8">
        <text>Cleavage of hydrophobic, N-terminal signal or leader sequences from secreted and periplasmic proteins.</text>
        <dbReference type="EC" id="3.4.21.89"/>
    </reaction>
</comment>
<dbReference type="InterPro" id="IPR036286">
    <property type="entry name" value="LexA/Signal_pep-like_sf"/>
</dbReference>
<dbReference type="EMBL" id="POTW01000001">
    <property type="protein sequence ID" value="PZF86604.1"/>
    <property type="molecule type" value="Genomic_DNA"/>
</dbReference>
<evidence type="ECO:0000313" key="11">
    <source>
        <dbReference type="Proteomes" id="UP000248764"/>
    </source>
</evidence>
<feature type="domain" description="Peptidase S26" evidence="9">
    <location>
        <begin position="12"/>
        <end position="171"/>
    </location>
</feature>
<protein>
    <recommendedName>
        <fullName evidence="4 8">Signal peptidase I</fullName>
        <ecNumber evidence="4 8">3.4.21.89</ecNumber>
    </recommendedName>
</protein>
<evidence type="ECO:0000256" key="3">
    <source>
        <dbReference type="ARBA" id="ARBA00009370"/>
    </source>
</evidence>
<dbReference type="InterPro" id="IPR000223">
    <property type="entry name" value="Pept_S26A_signal_pept_1"/>
</dbReference>
<dbReference type="CDD" id="cd06530">
    <property type="entry name" value="S26_SPase_I"/>
    <property type="match status" value="1"/>
</dbReference>
<dbReference type="GO" id="GO:0009003">
    <property type="term" value="F:signal peptidase activity"/>
    <property type="evidence" value="ECO:0007669"/>
    <property type="project" value="UniProtKB-EC"/>
</dbReference>
<dbReference type="AlphaFoldDB" id="A0A2W2C1H0"/>
<keyword evidence="11" id="KW-1185">Reference proteome</keyword>
<evidence type="ECO:0000313" key="10">
    <source>
        <dbReference type="EMBL" id="PZF86604.1"/>
    </source>
</evidence>
<dbReference type="InterPro" id="IPR019756">
    <property type="entry name" value="Pept_S26A_signal_pept_1_Ser-AS"/>
</dbReference>
<evidence type="ECO:0000256" key="2">
    <source>
        <dbReference type="ARBA" id="ARBA00004401"/>
    </source>
</evidence>
<dbReference type="EC" id="3.4.21.89" evidence="4 8"/>
<reference evidence="10 11" key="1">
    <citation type="submission" date="2018-01" db="EMBL/GenBank/DDBJ databases">
        <title>Draft genome sequence of Jiangella sp. GTF31.</title>
        <authorList>
            <person name="Sahin N."/>
            <person name="Ay H."/>
            <person name="Saygin H."/>
        </authorList>
    </citation>
    <scope>NUCLEOTIDE SEQUENCE [LARGE SCALE GENOMIC DNA]</scope>
    <source>
        <strain evidence="10 11">GTF31</strain>
    </source>
</reference>
<dbReference type="InterPro" id="IPR019758">
    <property type="entry name" value="Pept_S26A_signal_pept_1_CS"/>
</dbReference>
<dbReference type="PRINTS" id="PR00727">
    <property type="entry name" value="LEADERPTASE"/>
</dbReference>
<evidence type="ECO:0000259" key="9">
    <source>
        <dbReference type="Pfam" id="PF10502"/>
    </source>
</evidence>
<evidence type="ECO:0000256" key="1">
    <source>
        <dbReference type="ARBA" id="ARBA00000677"/>
    </source>
</evidence>
<sequence length="180" mass="18766">MTRARPRAGRLRLAAVLVLALLVGGLLPARVAHVFTLDSTSMLPTLQPGDRVVANRLDRPGRGDLVVFRDPGGWVRSGAGEYLVKRVIGVPGDRVSCCSRGALVVNGARLPEPYLSAGPASALAFDVTVPGGTLWVMGDNRADSRDSRSDPLGEHGGAVGLELVVGVAVLAWGDDGLRAL</sequence>
<evidence type="ECO:0000256" key="7">
    <source>
        <dbReference type="PIRSR" id="PIRSR600223-1"/>
    </source>
</evidence>
<dbReference type="InterPro" id="IPR019533">
    <property type="entry name" value="Peptidase_S26"/>
</dbReference>
<evidence type="ECO:0000256" key="8">
    <source>
        <dbReference type="RuleBase" id="RU362042"/>
    </source>
</evidence>
<dbReference type="PROSITE" id="PS00761">
    <property type="entry name" value="SPASE_I_3"/>
    <property type="match status" value="1"/>
</dbReference>